<name>A0A6G8R0B3_9CAUD</name>
<accession>A0A6G8R0B3</accession>
<evidence type="ECO:0000313" key="1">
    <source>
        <dbReference type="EMBL" id="QIN93623.1"/>
    </source>
</evidence>
<dbReference type="GeneID" id="62974266"/>
<protein>
    <submittedName>
        <fullName evidence="1">Uncharacterized protein</fullName>
    </submittedName>
</protein>
<dbReference type="RefSeq" id="YP_010001101.1">
    <property type="nucleotide sequence ID" value="NC_053172.1"/>
</dbReference>
<proteinExistence type="predicted"/>
<reference evidence="1 2" key="1">
    <citation type="submission" date="2020-02" db="EMBL/GenBank/DDBJ databases">
        <authorList>
            <person name="Merkhofer E.C."/>
            <person name="Bhalla S."/>
            <person name="Bricker J.S."/>
            <person name="Brissette I."/>
            <person name="Cavasco M."/>
            <person name="Coleman S."/>
            <person name="Katsanos J."/>
            <person name="Mckinney A."/>
            <person name="Tibbets T."/>
            <person name="Garlena R.A."/>
            <person name="Russell D.A."/>
            <person name="Pope W.H."/>
            <person name="Jacobs-Sera D."/>
            <person name="Hatfull G.F."/>
        </authorList>
    </citation>
    <scope>NUCLEOTIDE SEQUENCE [LARGE SCALE GENOMIC DNA]</scope>
</reference>
<keyword evidence="2" id="KW-1185">Reference proteome</keyword>
<sequence>MSERRDEVRASVGRGIPLLTAYLERDVSGKMDESSLRAVLGYNVSDDEVIQALSDMLHVAELVMLYYSTKTDELPIELLREIAAKFAADEQ</sequence>
<gene>
    <name evidence="1" type="primary">35</name>
    <name evidence="1" type="ORF">SEA_DUMPSTERDUDE_35</name>
</gene>
<dbReference type="EMBL" id="MT024859">
    <property type="protein sequence ID" value="QIN93623.1"/>
    <property type="molecule type" value="Genomic_DNA"/>
</dbReference>
<dbReference type="Proteomes" id="UP000500788">
    <property type="component" value="Segment"/>
</dbReference>
<dbReference type="KEGG" id="vg:62974266"/>
<evidence type="ECO:0000313" key="2">
    <source>
        <dbReference type="Proteomes" id="UP000500788"/>
    </source>
</evidence>
<organism evidence="1 2">
    <name type="scientific">Gordonia phage DumpsterDude</name>
    <dbReference type="NCBI Taxonomy" id="2713262"/>
    <lineage>
        <taxon>Viruses</taxon>
        <taxon>Duplodnaviria</taxon>
        <taxon>Heunggongvirae</taxon>
        <taxon>Uroviricota</taxon>
        <taxon>Caudoviricetes</taxon>
        <taxon>Ruthyvirus</taxon>
        <taxon>Ruthyvirus dumpsterdude</taxon>
    </lineage>
</organism>